<accession>A0A4Q8ADV4</accession>
<gene>
    <name evidence="3" type="ORF">EV380_1544</name>
</gene>
<feature type="transmembrane region" description="Helical" evidence="2">
    <location>
        <begin position="46"/>
        <end position="75"/>
    </location>
</feature>
<keyword evidence="2" id="KW-0812">Transmembrane</keyword>
<feature type="region of interest" description="Disordered" evidence="1">
    <location>
        <begin position="188"/>
        <end position="228"/>
    </location>
</feature>
<dbReference type="InterPro" id="IPR009937">
    <property type="entry name" value="Phage_holin_3_6"/>
</dbReference>
<keyword evidence="2" id="KW-1133">Transmembrane helix</keyword>
<keyword evidence="4" id="KW-1185">Reference proteome</keyword>
<keyword evidence="2" id="KW-0472">Membrane</keyword>
<comment type="caution">
    <text evidence="3">The sequence shown here is derived from an EMBL/GenBank/DDBJ whole genome shotgun (WGS) entry which is preliminary data.</text>
</comment>
<reference evidence="3 4" key="1">
    <citation type="submission" date="2019-02" db="EMBL/GenBank/DDBJ databases">
        <title>Sequencing the genomes of 1000 actinobacteria strains.</title>
        <authorList>
            <person name="Klenk H.-P."/>
        </authorList>
    </citation>
    <scope>NUCLEOTIDE SEQUENCE [LARGE SCALE GENOMIC DNA]</scope>
    <source>
        <strain evidence="3 4">DSM 17364</strain>
    </source>
</reference>
<organism evidence="3 4">
    <name type="scientific">Zhihengliuella halotolerans</name>
    <dbReference type="NCBI Taxonomy" id="370736"/>
    <lineage>
        <taxon>Bacteria</taxon>
        <taxon>Bacillati</taxon>
        <taxon>Actinomycetota</taxon>
        <taxon>Actinomycetes</taxon>
        <taxon>Micrococcales</taxon>
        <taxon>Micrococcaceae</taxon>
        <taxon>Zhihengliuella</taxon>
    </lineage>
</organism>
<feature type="region of interest" description="Disordered" evidence="1">
    <location>
        <begin position="141"/>
        <end position="170"/>
    </location>
</feature>
<protein>
    <submittedName>
        <fullName evidence="3">Putative superfamily III holin-X</fullName>
    </submittedName>
</protein>
<evidence type="ECO:0000313" key="3">
    <source>
        <dbReference type="EMBL" id="RZU61961.1"/>
    </source>
</evidence>
<evidence type="ECO:0000256" key="2">
    <source>
        <dbReference type="SAM" id="Phobius"/>
    </source>
</evidence>
<dbReference type="Pfam" id="PF07332">
    <property type="entry name" value="Phage_holin_3_6"/>
    <property type="match status" value="1"/>
</dbReference>
<dbReference type="Proteomes" id="UP000292685">
    <property type="component" value="Unassembled WGS sequence"/>
</dbReference>
<dbReference type="RefSeq" id="WP_102157595.1">
    <property type="nucleotide sequence ID" value="NZ_PGGT01000006.1"/>
</dbReference>
<evidence type="ECO:0000256" key="1">
    <source>
        <dbReference type="SAM" id="MobiDB-lite"/>
    </source>
</evidence>
<sequence>MSGTETGRRGASPISVIKDLGRLVPKQINDEIQLALRQLKAKGINVGVAAGLAVAALFFLSVMGISLLVAGIMGLAEVMPAWLAALVVAAFFLLLILILVAIAIPKVKKAMPLVPEDALRGVKHDLGILKEGSAFDVSTLDKPEVSKEEKERLKAEKEAEKEKKQAEKEDLSYADLKARSEARRAHLAELRDRLGKQASSAEKTAEKAYGLKERLQKFRPGSGGTEQK</sequence>
<dbReference type="AlphaFoldDB" id="A0A4Q8ADV4"/>
<dbReference type="OrthoDB" id="4943943at2"/>
<dbReference type="EMBL" id="SHLA01000001">
    <property type="protein sequence ID" value="RZU61961.1"/>
    <property type="molecule type" value="Genomic_DNA"/>
</dbReference>
<feature type="compositionally biased region" description="Basic and acidic residues" evidence="1">
    <location>
        <begin position="203"/>
        <end position="216"/>
    </location>
</feature>
<feature type="transmembrane region" description="Helical" evidence="2">
    <location>
        <begin position="81"/>
        <end position="104"/>
    </location>
</feature>
<name>A0A4Q8ADV4_9MICC</name>
<evidence type="ECO:0000313" key="4">
    <source>
        <dbReference type="Proteomes" id="UP000292685"/>
    </source>
</evidence>
<proteinExistence type="predicted"/>